<sequence>MQDKLRKPLERELLMGCQNRVVAGGLEKLLDNLGKPFPKVREVLRHYETLTPEDREPRLRQALEMLTSSAKPAVPPAQPVSKFTKEPEIVTSRNWQEDTLVEKIDLSTQSIKKLHALGLRSLRDVLHNYPRRHEDRRALPNLYDIEDGQKITVDGVITGKNRRTPKPGMLILEAVVQNAWGHKVKCIWFQQPWIERSLKVGAHIIVTGRAKKFGRQIQVNVEYMEEDSESSLSTGRIVGVYDIKEGISQAFMRKTAHDILTHTPVNDYLSSRILQEHQMINLPDALNGIHFPRDEVHLARATDRLRFDEYLFLELRMLLQGGENSLLGKRFAAKREDIDTFEGSLPFRFTHAQRRVIQELASDMRSEKQMARLVQGDVGSGKTAVAACALYLAARDQFQGALMAPTEILAKQHYANLTKYLFPLGVRCCLLIGAMTAKEKRENLQRIATGEVDVVVGTQALIQEAVQFNNLGIAVIDEEHRFGVAQRRALLKDRPDVIVMSATPIPRSLALTLYGDLELSIIDELPPGRTPISTKLLQDSSRLQAYSFVMQQIREGRQAYAVTSLIEESETLTELLAATQLADNLKEILPEARIDLLHGKMNAQEKEDIMDRFRRHEFDLLVSTTVIEVGVDVPNSTVMVIENAERFGLAQLHQLRGRVGRGSNKSYCILVAGDTSQKTRRRLKVIEDTTDGFKIAEADLKIRGPGELRGTRQSGIPDLQLGDLTSDADIIEQARNLAKQILQADPGLEKAQHGRLRQELRSRSAHVAIREVI</sequence>
<dbReference type="CDD" id="cd17992">
    <property type="entry name" value="DEXHc_RecG"/>
    <property type="match status" value="1"/>
</dbReference>
<dbReference type="SUPFAM" id="SSF50249">
    <property type="entry name" value="Nucleic acid-binding proteins"/>
    <property type="match status" value="1"/>
</dbReference>
<evidence type="ECO:0000256" key="4">
    <source>
        <dbReference type="ARBA" id="ARBA00022763"/>
    </source>
</evidence>
<dbReference type="InterPro" id="IPR045562">
    <property type="entry name" value="RecG_dom3_C"/>
</dbReference>
<dbReference type="SMART" id="SM00487">
    <property type="entry name" value="DEXDc"/>
    <property type="match status" value="1"/>
</dbReference>
<gene>
    <name evidence="18" type="primary">recG</name>
    <name evidence="18" type="ORF">GCM10008938_15260</name>
</gene>
<accession>A0ABQ2CYU2</accession>
<dbReference type="InterPro" id="IPR001650">
    <property type="entry name" value="Helicase_C-like"/>
</dbReference>
<dbReference type="Proteomes" id="UP000632222">
    <property type="component" value="Unassembled WGS sequence"/>
</dbReference>
<feature type="domain" description="Helicase ATP-binding" evidence="16">
    <location>
        <begin position="363"/>
        <end position="522"/>
    </location>
</feature>
<keyword evidence="4 15" id="KW-0227">DNA damage</keyword>
<dbReference type="Pfam" id="PF00270">
    <property type="entry name" value="DEAD"/>
    <property type="match status" value="1"/>
</dbReference>
<evidence type="ECO:0000313" key="18">
    <source>
        <dbReference type="EMBL" id="GGJ30207.1"/>
    </source>
</evidence>
<dbReference type="CDD" id="cd04488">
    <property type="entry name" value="RecG_wedge_OBF"/>
    <property type="match status" value="1"/>
</dbReference>
<dbReference type="InterPro" id="IPR027417">
    <property type="entry name" value="P-loop_NTPase"/>
</dbReference>
<evidence type="ECO:0000256" key="8">
    <source>
        <dbReference type="ARBA" id="ARBA00023125"/>
    </source>
</evidence>
<dbReference type="Pfam" id="PF00271">
    <property type="entry name" value="Helicase_C"/>
    <property type="match status" value="1"/>
</dbReference>
<dbReference type="NCBIfam" id="NF008165">
    <property type="entry name" value="PRK10917.1-3"/>
    <property type="match status" value="1"/>
</dbReference>
<evidence type="ECO:0000256" key="11">
    <source>
        <dbReference type="ARBA" id="ARBA00023235"/>
    </source>
</evidence>
<dbReference type="PANTHER" id="PTHR47964">
    <property type="entry name" value="ATP-DEPENDENT DNA HELICASE HOMOLOG RECG, CHLOROPLASTIC"/>
    <property type="match status" value="1"/>
</dbReference>
<comment type="function">
    <text evidence="15">Plays a critical role in recombination and DNA repair. Helps process Holliday junction intermediates to mature products by catalyzing branch migration. Has replication fork regression activity, unwinds stalled or blocked replication forks to make a HJ that can be resolved. Has a DNA unwinding activity characteristic of a DNA helicase with 3'-5' polarity.</text>
</comment>
<evidence type="ECO:0000256" key="12">
    <source>
        <dbReference type="ARBA" id="ARBA00034617"/>
    </source>
</evidence>
<evidence type="ECO:0000256" key="6">
    <source>
        <dbReference type="ARBA" id="ARBA00022806"/>
    </source>
</evidence>
<dbReference type="Gene3D" id="2.40.50.140">
    <property type="entry name" value="Nucleic acid-binding proteins"/>
    <property type="match status" value="1"/>
</dbReference>
<keyword evidence="11" id="KW-0413">Isomerase</keyword>
<evidence type="ECO:0000256" key="1">
    <source>
        <dbReference type="ARBA" id="ARBA00007504"/>
    </source>
</evidence>
<dbReference type="InterPro" id="IPR033454">
    <property type="entry name" value="RecG_wedge"/>
</dbReference>
<comment type="catalytic activity">
    <reaction evidence="14 15">
        <text>ATP + H2O = ADP + phosphate + H(+)</text>
        <dbReference type="Rhea" id="RHEA:13065"/>
        <dbReference type="ChEBI" id="CHEBI:15377"/>
        <dbReference type="ChEBI" id="CHEBI:15378"/>
        <dbReference type="ChEBI" id="CHEBI:30616"/>
        <dbReference type="ChEBI" id="CHEBI:43474"/>
        <dbReference type="ChEBI" id="CHEBI:456216"/>
        <dbReference type="EC" id="5.6.2.4"/>
    </reaction>
</comment>
<proteinExistence type="inferred from homology"/>
<dbReference type="PROSITE" id="PS51194">
    <property type="entry name" value="HELICASE_CTER"/>
    <property type="match status" value="1"/>
</dbReference>
<evidence type="ECO:0000256" key="3">
    <source>
        <dbReference type="ARBA" id="ARBA00022741"/>
    </source>
</evidence>
<dbReference type="EMBL" id="BMOD01000004">
    <property type="protein sequence ID" value="GGJ30207.1"/>
    <property type="molecule type" value="Genomic_DNA"/>
</dbReference>
<keyword evidence="5 15" id="KW-0378">Hydrolase</keyword>
<evidence type="ECO:0000256" key="10">
    <source>
        <dbReference type="ARBA" id="ARBA00023204"/>
    </source>
</evidence>
<evidence type="ECO:0000256" key="14">
    <source>
        <dbReference type="ARBA" id="ARBA00048988"/>
    </source>
</evidence>
<dbReference type="Pfam" id="PF19833">
    <property type="entry name" value="RecG_dom3_C"/>
    <property type="match status" value="1"/>
</dbReference>
<comment type="caution">
    <text evidence="18">The sequence shown here is derived from an EMBL/GenBank/DDBJ whole genome shotgun (WGS) entry which is preliminary data.</text>
</comment>
<evidence type="ECO:0000256" key="5">
    <source>
        <dbReference type="ARBA" id="ARBA00022801"/>
    </source>
</evidence>
<comment type="similarity">
    <text evidence="1 15">Belongs to the helicase family. RecG subfamily.</text>
</comment>
<keyword evidence="6 15" id="KW-0347">Helicase</keyword>
<dbReference type="PANTHER" id="PTHR47964:SF1">
    <property type="entry name" value="ATP-DEPENDENT DNA HELICASE HOMOLOG RECG, CHLOROPLASTIC"/>
    <property type="match status" value="1"/>
</dbReference>
<feature type="domain" description="Helicase C-terminal" evidence="17">
    <location>
        <begin position="561"/>
        <end position="701"/>
    </location>
</feature>
<comment type="catalytic activity">
    <reaction evidence="12 15">
        <text>Couples ATP hydrolysis with the unwinding of duplex DNA by translocating in the 3'-5' direction.</text>
        <dbReference type="EC" id="5.6.2.4"/>
    </reaction>
</comment>
<organism evidence="18 19">
    <name type="scientific">Deinococcus roseus</name>
    <dbReference type="NCBI Taxonomy" id="392414"/>
    <lineage>
        <taxon>Bacteria</taxon>
        <taxon>Thermotogati</taxon>
        <taxon>Deinococcota</taxon>
        <taxon>Deinococci</taxon>
        <taxon>Deinococcales</taxon>
        <taxon>Deinococcaceae</taxon>
        <taxon>Deinococcus</taxon>
    </lineage>
</organism>
<name>A0ABQ2CYU2_9DEIO</name>
<evidence type="ECO:0000313" key="19">
    <source>
        <dbReference type="Proteomes" id="UP000632222"/>
    </source>
</evidence>
<evidence type="ECO:0000256" key="2">
    <source>
        <dbReference type="ARBA" id="ARBA00017846"/>
    </source>
</evidence>
<evidence type="ECO:0000256" key="9">
    <source>
        <dbReference type="ARBA" id="ARBA00023172"/>
    </source>
</evidence>
<dbReference type="SUPFAM" id="SSF52540">
    <property type="entry name" value="P-loop containing nucleoside triphosphate hydrolases"/>
    <property type="match status" value="1"/>
</dbReference>
<dbReference type="NCBIfam" id="NF008168">
    <property type="entry name" value="PRK10917.2-2"/>
    <property type="match status" value="1"/>
</dbReference>
<evidence type="ECO:0000256" key="7">
    <source>
        <dbReference type="ARBA" id="ARBA00022840"/>
    </source>
</evidence>
<dbReference type="InterPro" id="IPR012340">
    <property type="entry name" value="NA-bd_OB-fold"/>
</dbReference>
<protein>
    <recommendedName>
        <fullName evidence="2 15">ATP-dependent DNA helicase RecG</fullName>
        <ecNumber evidence="13 15">5.6.2.4</ecNumber>
    </recommendedName>
</protein>
<dbReference type="InterPro" id="IPR014001">
    <property type="entry name" value="Helicase_ATP-bd"/>
</dbReference>
<dbReference type="PROSITE" id="PS51192">
    <property type="entry name" value="HELICASE_ATP_BIND_1"/>
    <property type="match status" value="1"/>
</dbReference>
<keyword evidence="3 15" id="KW-0547">Nucleotide-binding</keyword>
<keyword evidence="10 15" id="KW-0234">DNA repair</keyword>
<evidence type="ECO:0000259" key="17">
    <source>
        <dbReference type="PROSITE" id="PS51194"/>
    </source>
</evidence>
<keyword evidence="9 15" id="KW-0233">DNA recombination</keyword>
<dbReference type="GO" id="GO:0004386">
    <property type="term" value="F:helicase activity"/>
    <property type="evidence" value="ECO:0007669"/>
    <property type="project" value="UniProtKB-KW"/>
</dbReference>
<dbReference type="InterPro" id="IPR011545">
    <property type="entry name" value="DEAD/DEAH_box_helicase_dom"/>
</dbReference>
<evidence type="ECO:0000259" key="16">
    <source>
        <dbReference type="PROSITE" id="PS51192"/>
    </source>
</evidence>
<evidence type="ECO:0000256" key="13">
    <source>
        <dbReference type="ARBA" id="ARBA00034808"/>
    </source>
</evidence>
<dbReference type="NCBIfam" id="TIGR00643">
    <property type="entry name" value="recG"/>
    <property type="match status" value="1"/>
</dbReference>
<dbReference type="InterPro" id="IPR047112">
    <property type="entry name" value="RecG/Mfd"/>
</dbReference>
<keyword evidence="19" id="KW-1185">Reference proteome</keyword>
<dbReference type="Pfam" id="PF17191">
    <property type="entry name" value="RecG_wedge"/>
    <property type="match status" value="1"/>
</dbReference>
<dbReference type="Gene3D" id="3.40.50.300">
    <property type="entry name" value="P-loop containing nucleotide triphosphate hydrolases"/>
    <property type="match status" value="2"/>
</dbReference>
<evidence type="ECO:0000256" key="15">
    <source>
        <dbReference type="RuleBase" id="RU363016"/>
    </source>
</evidence>
<keyword evidence="7 15" id="KW-0067">ATP-binding</keyword>
<keyword evidence="8" id="KW-0238">DNA-binding</keyword>
<dbReference type="EC" id="5.6.2.4" evidence="13 15"/>
<dbReference type="SMART" id="SM00490">
    <property type="entry name" value="HELICc"/>
    <property type="match status" value="1"/>
</dbReference>
<reference evidence="19" key="1">
    <citation type="journal article" date="2019" name="Int. J. Syst. Evol. Microbiol.">
        <title>The Global Catalogue of Microorganisms (GCM) 10K type strain sequencing project: providing services to taxonomists for standard genome sequencing and annotation.</title>
        <authorList>
            <consortium name="The Broad Institute Genomics Platform"/>
            <consortium name="The Broad Institute Genome Sequencing Center for Infectious Disease"/>
            <person name="Wu L."/>
            <person name="Ma J."/>
        </authorList>
    </citation>
    <scope>NUCLEOTIDE SEQUENCE [LARGE SCALE GENOMIC DNA]</scope>
    <source>
        <strain evidence="19">JCM 14370</strain>
    </source>
</reference>
<dbReference type="InterPro" id="IPR004609">
    <property type="entry name" value="ATP-dep_DNA_helicase_RecG"/>
</dbReference>